<evidence type="ECO:0000313" key="2">
    <source>
        <dbReference type="EMBL" id="CCC47570.1"/>
    </source>
</evidence>
<keyword evidence="1" id="KW-1133">Transmembrane helix</keyword>
<gene>
    <name evidence="2" type="ORF">TVY486_0402360</name>
</gene>
<evidence type="ECO:0000256" key="1">
    <source>
        <dbReference type="SAM" id="Phobius"/>
    </source>
</evidence>
<feature type="transmembrane region" description="Helical" evidence="1">
    <location>
        <begin position="18"/>
        <end position="35"/>
    </location>
</feature>
<name>G0TUD6_TRYVY</name>
<organism evidence="2">
    <name type="scientific">Trypanosoma vivax (strain Y486)</name>
    <dbReference type="NCBI Taxonomy" id="1055687"/>
    <lineage>
        <taxon>Eukaryota</taxon>
        <taxon>Discoba</taxon>
        <taxon>Euglenozoa</taxon>
        <taxon>Kinetoplastea</taxon>
        <taxon>Metakinetoplastina</taxon>
        <taxon>Trypanosomatida</taxon>
        <taxon>Trypanosomatidae</taxon>
        <taxon>Trypanosoma</taxon>
        <taxon>Duttonella</taxon>
    </lineage>
</organism>
<accession>G0TUD6</accession>
<dbReference type="EMBL" id="HE573020">
    <property type="protein sequence ID" value="CCC47570.1"/>
    <property type="molecule type" value="Genomic_DNA"/>
</dbReference>
<dbReference type="VEuPathDB" id="TriTrypDB:TvY486_0402360"/>
<keyword evidence="1" id="KW-0812">Transmembrane</keyword>
<reference evidence="2" key="1">
    <citation type="journal article" date="2012" name="Proc. Natl. Acad. Sci. U.S.A.">
        <title>Antigenic diversity is generated by distinct evolutionary mechanisms in African trypanosome species.</title>
        <authorList>
            <person name="Jackson A.P."/>
            <person name="Berry A."/>
            <person name="Aslett M."/>
            <person name="Allison H.C."/>
            <person name="Burton P."/>
            <person name="Vavrova-Anderson J."/>
            <person name="Brown R."/>
            <person name="Browne H."/>
            <person name="Corton N."/>
            <person name="Hauser H."/>
            <person name="Gamble J."/>
            <person name="Gilderthorp R."/>
            <person name="Marcello L."/>
            <person name="McQuillan J."/>
            <person name="Otto T.D."/>
            <person name="Quail M.A."/>
            <person name="Sanders M.J."/>
            <person name="van Tonder A."/>
            <person name="Ginger M.L."/>
            <person name="Field M.C."/>
            <person name="Barry J.D."/>
            <person name="Hertz-Fowler C."/>
            <person name="Berriman M."/>
        </authorList>
    </citation>
    <scope>NUCLEOTIDE SEQUENCE</scope>
    <source>
        <strain evidence="2">Y486</strain>
    </source>
</reference>
<dbReference type="AlphaFoldDB" id="G0TUD6"/>
<protein>
    <submittedName>
        <fullName evidence="2">Uncharacterized protein</fullName>
    </submittedName>
</protein>
<sequence>MNKSVFAHHSTNRGTTRQIHLVIILLLFCLVCGVMREKHRQNCVVAERRGGLRPGYLSAAWLTLPLPLLHFCCPILFNSTLLADIPSKLSFCLSSCASLFLSYTILYKAAKLCHKL</sequence>
<keyword evidence="1" id="KW-0472">Membrane</keyword>
<proteinExistence type="predicted"/>
<feature type="transmembrane region" description="Helical" evidence="1">
    <location>
        <begin position="56"/>
        <end position="77"/>
    </location>
</feature>
<feature type="transmembrane region" description="Helical" evidence="1">
    <location>
        <begin position="89"/>
        <end position="107"/>
    </location>
</feature>